<evidence type="ECO:0000256" key="8">
    <source>
        <dbReference type="ARBA" id="ARBA00023211"/>
    </source>
</evidence>
<dbReference type="SUPFAM" id="SSF81606">
    <property type="entry name" value="PP2C-like"/>
    <property type="match status" value="2"/>
</dbReference>
<feature type="compositionally biased region" description="Polar residues" evidence="10">
    <location>
        <begin position="162"/>
        <end position="174"/>
    </location>
</feature>
<evidence type="ECO:0000256" key="7">
    <source>
        <dbReference type="ARBA" id="ARBA00022912"/>
    </source>
</evidence>
<keyword evidence="6" id="KW-0460">Magnesium</keyword>
<feature type="region of interest" description="Disordered" evidence="10">
    <location>
        <begin position="720"/>
        <end position="799"/>
    </location>
</feature>
<feature type="compositionally biased region" description="Acidic residues" evidence="10">
    <location>
        <begin position="388"/>
        <end position="402"/>
    </location>
</feature>
<dbReference type="CDD" id="cd00143">
    <property type="entry name" value="PP2Cc"/>
    <property type="match status" value="1"/>
</dbReference>
<dbReference type="EC" id="3.1.3.16" evidence="3"/>
<evidence type="ECO:0000256" key="9">
    <source>
        <dbReference type="RuleBase" id="RU003465"/>
    </source>
</evidence>
<feature type="compositionally biased region" description="Acidic residues" evidence="10">
    <location>
        <begin position="457"/>
        <end position="490"/>
    </location>
</feature>
<protein>
    <recommendedName>
        <fullName evidence="3">protein-serine/threonine phosphatase</fullName>
        <ecNumber evidence="3">3.1.3.16</ecNumber>
    </recommendedName>
</protein>
<comment type="cofactor">
    <cofactor evidence="1">
        <name>Mn(2+)</name>
        <dbReference type="ChEBI" id="CHEBI:29035"/>
    </cofactor>
</comment>
<feature type="compositionally biased region" description="Basic and acidic residues" evidence="10">
    <location>
        <begin position="292"/>
        <end position="309"/>
    </location>
</feature>
<dbReference type="PANTHER" id="PTHR13832">
    <property type="entry name" value="PROTEIN PHOSPHATASE 2C"/>
    <property type="match status" value="1"/>
</dbReference>
<evidence type="ECO:0000256" key="4">
    <source>
        <dbReference type="ARBA" id="ARBA00022723"/>
    </source>
</evidence>
<dbReference type="SMART" id="SM00332">
    <property type="entry name" value="PP2Cc"/>
    <property type="match status" value="1"/>
</dbReference>
<reference evidence="12" key="1">
    <citation type="submission" date="2017-11" db="EMBL/GenBank/DDBJ databases">
        <title>The sensing device of the deep-sea amphipod.</title>
        <authorList>
            <person name="Kobayashi H."/>
            <person name="Nagahama T."/>
            <person name="Arai W."/>
            <person name="Sasagawa Y."/>
            <person name="Umeda M."/>
            <person name="Hayashi T."/>
            <person name="Nikaido I."/>
            <person name="Watanabe H."/>
            <person name="Oguri K."/>
            <person name="Kitazato H."/>
            <person name="Fujioka K."/>
            <person name="Kido Y."/>
            <person name="Takami H."/>
        </authorList>
    </citation>
    <scope>NUCLEOTIDE SEQUENCE</scope>
    <source>
        <tissue evidence="12">Whole body</tissue>
    </source>
</reference>
<dbReference type="Pfam" id="PF00481">
    <property type="entry name" value="PP2C"/>
    <property type="match status" value="2"/>
</dbReference>
<keyword evidence="4" id="KW-0479">Metal-binding</keyword>
<dbReference type="GO" id="GO:0046872">
    <property type="term" value="F:metal ion binding"/>
    <property type="evidence" value="ECO:0007669"/>
    <property type="project" value="UniProtKB-KW"/>
</dbReference>
<comment type="similarity">
    <text evidence="2 9">Belongs to the PP2C family.</text>
</comment>
<evidence type="ECO:0000256" key="2">
    <source>
        <dbReference type="ARBA" id="ARBA00006702"/>
    </source>
</evidence>
<evidence type="ECO:0000313" key="12">
    <source>
        <dbReference type="EMBL" id="LAC23576.1"/>
    </source>
</evidence>
<dbReference type="PROSITE" id="PS01032">
    <property type="entry name" value="PPM_1"/>
    <property type="match status" value="1"/>
</dbReference>
<feature type="compositionally biased region" description="Basic and acidic residues" evidence="10">
    <location>
        <begin position="782"/>
        <end position="799"/>
    </location>
</feature>
<dbReference type="InterPro" id="IPR015655">
    <property type="entry name" value="PP2C"/>
</dbReference>
<feature type="domain" description="PPM-type phosphatase" evidence="11">
    <location>
        <begin position="23"/>
        <end position="694"/>
    </location>
</feature>
<dbReference type="PANTHER" id="PTHR13832:SF803">
    <property type="entry name" value="PROTEIN PHOSPHATASE 1G"/>
    <property type="match status" value="1"/>
</dbReference>
<dbReference type="InterPro" id="IPR000222">
    <property type="entry name" value="PP2C_BS"/>
</dbReference>
<evidence type="ECO:0000256" key="10">
    <source>
        <dbReference type="SAM" id="MobiDB-lite"/>
    </source>
</evidence>
<feature type="compositionally biased region" description="Basic and acidic residues" evidence="10">
    <location>
        <begin position="175"/>
        <end position="195"/>
    </location>
</feature>
<evidence type="ECO:0000259" key="11">
    <source>
        <dbReference type="PROSITE" id="PS51746"/>
    </source>
</evidence>
<name>A0A6A7FYF4_9CRUS</name>
<feature type="compositionally biased region" description="Basic and acidic residues" evidence="10">
    <location>
        <begin position="347"/>
        <end position="359"/>
    </location>
</feature>
<keyword evidence="5 9" id="KW-0378">Hydrolase</keyword>
<dbReference type="Gene3D" id="3.60.40.10">
    <property type="entry name" value="PPM-type phosphatase domain"/>
    <property type="match status" value="2"/>
</dbReference>
<keyword evidence="7 9" id="KW-0904">Protein phosphatase</keyword>
<evidence type="ECO:0000256" key="3">
    <source>
        <dbReference type="ARBA" id="ARBA00013081"/>
    </source>
</evidence>
<evidence type="ECO:0000256" key="6">
    <source>
        <dbReference type="ARBA" id="ARBA00022842"/>
    </source>
</evidence>
<dbReference type="InterPro" id="IPR001932">
    <property type="entry name" value="PPM-type_phosphatase-like_dom"/>
</dbReference>
<sequence length="799" mass="87359">MGIYTSKPVTEKDSCDEEYKYLKCGSSSMQGWRRGQEDDHNVLLDYDGNCSLFAVYDGHGGHEVAEFAAMNLPDFILNNELYKKGYYKEALIQCFLEFDAHLLEPDVIALLKKMAGSKKGEVDGESTDSEDPEEIYALRRDANMPIDELLATHYPDKDKNETTSCSGSSALTTCSKHDSSSNHKETKAKNEHNSTSEDTSDSTETKTNNKSLERLAKGIDAEITNEQQPSSSKSDQDDQKTHEAQTESHVKAEHKTKVNNDECKSPIKEVSTNGSIDVDTKNLDSVSINTEECTKNKGDGPYSNDDRNSKNVSTNGDRSSSFSDTDKQLVVQGRRIVPTLISSTASCKDKDLETGDGKRPAYTGKGKSGGKGGKVKGASAITTTTLAAEEEDEEEEDDDEEQNSERDSKTRGARARSRRDSLDDAKRQVLSLEDMDSEDDEDEEDATFALDGTADQATDDDSDDEDEEAPDDDLECDEDDEDENEDEEDVEGRHLGITPEDCEIYNEFYANMREGPGFDSGCTACVALLHESQLFVANVGDSRCVVSRGGVALDMSVDHKPEDDIETDRITKAGGKITEEGRVNGGLNLSRAFGDHGYKQNTNITAAEQMISPMPDVQTLQLTQEDDFVIIACDGIWNSLSSQQAVDFVNQQLKLTPDVPLSTICEQMFEECLAPNVFGDGTGCDNMTCIIFSFKDKSSLPPASKTSTLSITTAVNEDSATKVKQNGVSSSDNSSEESEVHNNGVLATKQSDDENAESAVDSTTSVKCKRAADDDDDTTAVVDDRPNKKPKLEDVQSTL</sequence>
<dbReference type="PROSITE" id="PS51746">
    <property type="entry name" value="PPM_2"/>
    <property type="match status" value="1"/>
</dbReference>
<dbReference type="InterPro" id="IPR036457">
    <property type="entry name" value="PPM-type-like_dom_sf"/>
</dbReference>
<dbReference type="AlphaFoldDB" id="A0A6A7FYF4"/>
<evidence type="ECO:0000256" key="1">
    <source>
        <dbReference type="ARBA" id="ARBA00001936"/>
    </source>
</evidence>
<feature type="compositionally biased region" description="Basic and acidic residues" evidence="10">
    <location>
        <begin position="234"/>
        <end position="267"/>
    </location>
</feature>
<feature type="compositionally biased region" description="Polar residues" evidence="10">
    <location>
        <begin position="310"/>
        <end position="323"/>
    </location>
</feature>
<feature type="region of interest" description="Disordered" evidence="10">
    <location>
        <begin position="153"/>
        <end position="497"/>
    </location>
</feature>
<dbReference type="EMBL" id="IACT01004382">
    <property type="protein sequence ID" value="LAC23576.1"/>
    <property type="molecule type" value="mRNA"/>
</dbReference>
<feature type="compositionally biased region" description="Basic and acidic residues" evidence="10">
    <location>
        <begin position="418"/>
        <end position="427"/>
    </location>
</feature>
<organism evidence="12">
    <name type="scientific">Hirondellea gigas</name>
    <dbReference type="NCBI Taxonomy" id="1518452"/>
    <lineage>
        <taxon>Eukaryota</taxon>
        <taxon>Metazoa</taxon>
        <taxon>Ecdysozoa</taxon>
        <taxon>Arthropoda</taxon>
        <taxon>Crustacea</taxon>
        <taxon>Multicrustacea</taxon>
        <taxon>Malacostraca</taxon>
        <taxon>Eumalacostraca</taxon>
        <taxon>Peracarida</taxon>
        <taxon>Amphipoda</taxon>
        <taxon>Amphilochidea</taxon>
        <taxon>Lysianassida</taxon>
        <taxon>Lysianassidira</taxon>
        <taxon>Lysianassoidea</taxon>
        <taxon>Lysianassidae</taxon>
        <taxon>Hirondellea</taxon>
    </lineage>
</organism>
<evidence type="ECO:0000256" key="5">
    <source>
        <dbReference type="ARBA" id="ARBA00022801"/>
    </source>
</evidence>
<keyword evidence="8" id="KW-0464">Manganese</keyword>
<feature type="compositionally biased region" description="Acidic residues" evidence="10">
    <location>
        <begin position="433"/>
        <end position="446"/>
    </location>
</feature>
<accession>A0A6A7FYF4</accession>
<feature type="compositionally biased region" description="Basic and acidic residues" evidence="10">
    <location>
        <begin position="211"/>
        <end position="220"/>
    </location>
</feature>
<proteinExistence type="evidence at transcript level"/>
<dbReference type="GO" id="GO:0004722">
    <property type="term" value="F:protein serine/threonine phosphatase activity"/>
    <property type="evidence" value="ECO:0007669"/>
    <property type="project" value="UniProtKB-EC"/>
</dbReference>